<proteinExistence type="predicted"/>
<dbReference type="PANTHER" id="PTHR20898">
    <property type="entry name" value="DAEDALUS ON 3-RELATED-RELATED"/>
    <property type="match status" value="1"/>
</dbReference>
<protein>
    <recommendedName>
        <fullName evidence="4">Tectonic domain-containing protein</fullName>
    </recommendedName>
</protein>
<keyword evidence="1" id="KW-0732">Signal</keyword>
<evidence type="ECO:0008006" key="4">
    <source>
        <dbReference type="Google" id="ProtNLM"/>
    </source>
</evidence>
<dbReference type="Pfam" id="PF06477">
    <property type="entry name" value="DUF1091"/>
    <property type="match status" value="3"/>
</dbReference>
<dbReference type="PANTHER" id="PTHR20898:SF1">
    <property type="entry name" value="MD-2-RELATED LIPID-RECOGNITION DOMAIN-CONTAINING PROTEIN"/>
    <property type="match status" value="1"/>
</dbReference>
<feature type="chain" id="PRO_5008140607" description="Tectonic domain-containing protein" evidence="1">
    <location>
        <begin position="22"/>
        <end position="493"/>
    </location>
</feature>
<keyword evidence="3" id="KW-1185">Reference proteome</keyword>
<reference evidence="3" key="1">
    <citation type="submission" date="2013-03" db="EMBL/GenBank/DDBJ databases">
        <title>The Genome Sequence of Anopheles minimus MINIMUS1.</title>
        <authorList>
            <consortium name="The Broad Institute Genomics Platform"/>
            <person name="Neafsey D.E."/>
            <person name="Walton C."/>
            <person name="Walker B."/>
            <person name="Young S.K."/>
            <person name="Zeng Q."/>
            <person name="Gargeya S."/>
            <person name="Fitzgerald M."/>
            <person name="Haas B."/>
            <person name="Abouelleil A."/>
            <person name="Allen A.W."/>
            <person name="Alvarado L."/>
            <person name="Arachchi H.M."/>
            <person name="Berlin A.M."/>
            <person name="Chapman S.B."/>
            <person name="Gainer-Dewar J."/>
            <person name="Goldberg J."/>
            <person name="Griggs A."/>
            <person name="Gujja S."/>
            <person name="Hansen M."/>
            <person name="Howarth C."/>
            <person name="Imamovic A."/>
            <person name="Ireland A."/>
            <person name="Larimer J."/>
            <person name="McCowan C."/>
            <person name="Murphy C."/>
            <person name="Pearson M."/>
            <person name="Poon T.W."/>
            <person name="Priest M."/>
            <person name="Roberts A."/>
            <person name="Saif S."/>
            <person name="Shea T."/>
            <person name="Sisk P."/>
            <person name="Sykes S."/>
            <person name="Wortman J."/>
            <person name="Nusbaum C."/>
            <person name="Birren B."/>
        </authorList>
    </citation>
    <scope>NUCLEOTIDE SEQUENCE [LARGE SCALE GENOMIC DNA]</scope>
    <source>
        <strain evidence="3">MINIMUS1</strain>
    </source>
</reference>
<accession>A0A182W214</accession>
<dbReference type="InterPro" id="IPR010512">
    <property type="entry name" value="DUF1091"/>
</dbReference>
<evidence type="ECO:0000313" key="3">
    <source>
        <dbReference type="Proteomes" id="UP000075920"/>
    </source>
</evidence>
<dbReference type="AlphaFoldDB" id="A0A182W214"/>
<organism evidence="2 3">
    <name type="scientific">Anopheles minimus</name>
    <dbReference type="NCBI Taxonomy" id="112268"/>
    <lineage>
        <taxon>Eukaryota</taxon>
        <taxon>Metazoa</taxon>
        <taxon>Ecdysozoa</taxon>
        <taxon>Arthropoda</taxon>
        <taxon>Hexapoda</taxon>
        <taxon>Insecta</taxon>
        <taxon>Pterygota</taxon>
        <taxon>Neoptera</taxon>
        <taxon>Endopterygota</taxon>
        <taxon>Diptera</taxon>
        <taxon>Nematocera</taxon>
        <taxon>Culicoidea</taxon>
        <taxon>Culicidae</taxon>
        <taxon>Anophelinae</taxon>
        <taxon>Anopheles</taxon>
    </lineage>
</organism>
<dbReference type="Proteomes" id="UP000075920">
    <property type="component" value="Unassembled WGS sequence"/>
</dbReference>
<name>A0A182W214_9DIPT</name>
<dbReference type="SMART" id="SM00697">
    <property type="entry name" value="DM8"/>
    <property type="match status" value="3"/>
</dbReference>
<dbReference type="VEuPathDB" id="VectorBase:AMIN004374"/>
<dbReference type="EnsemblMetazoa" id="AMIN004374-RA">
    <property type="protein sequence ID" value="AMIN004374-PA"/>
    <property type="gene ID" value="AMIN004374"/>
</dbReference>
<evidence type="ECO:0000313" key="2">
    <source>
        <dbReference type="EnsemblMetazoa" id="AMIN004374-PA"/>
    </source>
</evidence>
<reference evidence="2" key="2">
    <citation type="submission" date="2020-05" db="UniProtKB">
        <authorList>
            <consortium name="EnsemblMetazoa"/>
        </authorList>
    </citation>
    <scope>IDENTIFICATION</scope>
    <source>
        <strain evidence="2">MINIMUS1</strain>
    </source>
</reference>
<sequence length="493" mass="56913">MFELQIWKLSLFPLFCTLLLASSNRPYKVIPIVTDVKLQDNLNYLNSSASTRITPTDNKIGFAITVKKPLIEPWVSDSKYQTNCFVTQNAPSYHCQLNMVLWVDVVAGVVKAPMQNLTIDFCKFLRNPAMYRLLQIIHREVKRSGNVPTGCPISTGLYEFRDISTSTIRLPLFFPESNYVLHILLMPVLTKATVEGSKYLNTSVAINRHGALQNFTMELVVHVLLPLDDLKMNMGYYVRLRDSDNWIYNKTYDFCAFLKRPSIDRFGSIVVEDLKHRGKVPPRCPIMPERLVYRNVTLNRIKLPSFLPETSFGFTVNCYKGPKNEPVFQSYWYGRMRKIVPMLSKMELTGSKYCNATGGLRITRTNSFMDLHLDILERVPEAKMNTGYFIRTTSTENWIYNKTFDFCQFLIRPTIDRLMNLIREDLRHHGRMPARCPVEKGPISFTNSSLSYMRLPSFLPPSKFGVVIQTYTGKQMHRIFRAVLLGKLKTVNE</sequence>
<feature type="signal peptide" evidence="1">
    <location>
        <begin position="1"/>
        <end position="21"/>
    </location>
</feature>
<evidence type="ECO:0000256" key="1">
    <source>
        <dbReference type="SAM" id="SignalP"/>
    </source>
</evidence>